<protein>
    <recommendedName>
        <fullName evidence="15">Actin-binding Rho-activating protein</fullName>
    </recommendedName>
    <alternativeName>
        <fullName evidence="16">Striated muscle activator of Rho-dependent signaling</fullName>
    </alternativeName>
</protein>
<dbReference type="FunFam" id="1.10.10.1540:FF:000001">
    <property type="entry name" value="Actin-binding Rho-activating protein a"/>
    <property type="match status" value="1"/>
</dbReference>
<keyword evidence="4" id="KW-0963">Cytoplasm</keyword>
<evidence type="ECO:0000256" key="1">
    <source>
        <dbReference type="ARBA" id="ARBA00004204"/>
    </source>
</evidence>
<dbReference type="GO" id="GO:0030017">
    <property type="term" value="C:sarcomere"/>
    <property type="evidence" value="ECO:0000318"/>
    <property type="project" value="GO_Central"/>
</dbReference>
<dbReference type="InterPro" id="IPR026111">
    <property type="entry name" value="Abra"/>
</dbReference>
<evidence type="ECO:0000256" key="12">
    <source>
        <dbReference type="ARBA" id="ARBA00023212"/>
    </source>
</evidence>
<feature type="region of interest" description="Disordered" evidence="17">
    <location>
        <begin position="38"/>
        <end position="107"/>
    </location>
</feature>
<keyword evidence="3" id="KW-0813">Transport</keyword>
<dbReference type="GO" id="GO:0015629">
    <property type="term" value="C:actin cytoskeleton"/>
    <property type="evidence" value="ECO:0007669"/>
    <property type="project" value="Ensembl"/>
</dbReference>
<evidence type="ECO:0000256" key="17">
    <source>
        <dbReference type="SAM" id="MobiDB-lite"/>
    </source>
</evidence>
<evidence type="ECO:0000256" key="4">
    <source>
        <dbReference type="ARBA" id="ARBA00022490"/>
    </source>
</evidence>
<comment type="function">
    <text evidence="13">Acts as an activator of serum response factor (SRF)-dependent transcription possibly by inducing nuclear translocation of MKL1 or MKL2 and through a mechanism requiring Rho-actin signaling.</text>
</comment>
<dbReference type="Ensembl" id="ENSGALT00010031663.1">
    <property type="protein sequence ID" value="ENSGALP00010018523.1"/>
    <property type="gene ID" value="ENSGALG00010013191.1"/>
</dbReference>
<dbReference type="GO" id="GO:0006606">
    <property type="term" value="P:protein import into nucleus"/>
    <property type="evidence" value="ECO:0007669"/>
    <property type="project" value="Ensembl"/>
</dbReference>
<evidence type="ECO:0000256" key="9">
    <source>
        <dbReference type="ARBA" id="ARBA00023159"/>
    </source>
</evidence>
<comment type="subcellular location">
    <subcellularLocation>
        <location evidence="2">Cytoplasm</location>
        <location evidence="2">Cytoskeleton</location>
    </subcellularLocation>
    <subcellularLocation>
        <location evidence="1">Cytoplasm</location>
        <location evidence="1">Myofibril</location>
        <location evidence="1">Sarcomere</location>
    </subcellularLocation>
</comment>
<evidence type="ECO:0000256" key="8">
    <source>
        <dbReference type="ARBA" id="ARBA00023015"/>
    </source>
</evidence>
<keyword evidence="6" id="KW-0653">Protein transport</keyword>
<evidence type="ECO:0000256" key="16">
    <source>
        <dbReference type="ARBA" id="ARBA00076363"/>
    </source>
</evidence>
<accession>A0A8V0YIY6</accession>
<name>A0A8V0YIY6_CHICK</name>
<gene>
    <name evidence="19" type="primary">ABRA</name>
</gene>
<evidence type="ECO:0000256" key="7">
    <source>
        <dbReference type="ARBA" id="ARBA00023010"/>
    </source>
</evidence>
<evidence type="ECO:0000256" key="2">
    <source>
        <dbReference type="ARBA" id="ARBA00004245"/>
    </source>
</evidence>
<feature type="compositionally biased region" description="Basic and acidic residues" evidence="17">
    <location>
        <begin position="62"/>
        <end position="85"/>
    </location>
</feature>
<dbReference type="GO" id="GO:0030036">
    <property type="term" value="P:actin cytoskeleton organization"/>
    <property type="evidence" value="ECO:0007669"/>
    <property type="project" value="Ensembl"/>
</dbReference>
<keyword evidence="9" id="KW-0010">Activator</keyword>
<feature type="domain" description="Costars" evidence="18">
    <location>
        <begin position="319"/>
        <end position="395"/>
    </location>
</feature>
<dbReference type="Gene3D" id="1.10.10.1540">
    <property type="entry name" value="Costar domain"/>
    <property type="match status" value="1"/>
</dbReference>
<organism evidence="19 20">
    <name type="scientific">Gallus gallus</name>
    <name type="common">Chicken</name>
    <dbReference type="NCBI Taxonomy" id="9031"/>
    <lineage>
        <taxon>Eukaryota</taxon>
        <taxon>Metazoa</taxon>
        <taxon>Chordata</taxon>
        <taxon>Craniata</taxon>
        <taxon>Vertebrata</taxon>
        <taxon>Euteleostomi</taxon>
        <taxon>Archelosauria</taxon>
        <taxon>Archosauria</taxon>
        <taxon>Dinosauria</taxon>
        <taxon>Saurischia</taxon>
        <taxon>Theropoda</taxon>
        <taxon>Coelurosauria</taxon>
        <taxon>Aves</taxon>
        <taxon>Neognathae</taxon>
        <taxon>Galloanserae</taxon>
        <taxon>Galliformes</taxon>
        <taxon>Phasianidae</taxon>
        <taxon>Phasianinae</taxon>
        <taxon>Gallus</taxon>
    </lineage>
</organism>
<dbReference type="GO" id="GO:0005886">
    <property type="term" value="C:plasma membrane"/>
    <property type="evidence" value="ECO:0007669"/>
    <property type="project" value="Ensembl"/>
</dbReference>
<evidence type="ECO:0000256" key="10">
    <source>
        <dbReference type="ARBA" id="ARBA00023163"/>
    </source>
</evidence>
<evidence type="ECO:0000256" key="3">
    <source>
        <dbReference type="ARBA" id="ARBA00022448"/>
    </source>
</evidence>
<dbReference type="PANTHER" id="PTHR22739">
    <property type="entry name" value="STRIATED MUSCLE ACTIVATOR OF RHO-DEPENDENT SIGNALING-RELATED"/>
    <property type="match status" value="1"/>
</dbReference>
<keyword evidence="20" id="KW-1185">Reference proteome</keyword>
<evidence type="ECO:0000256" key="6">
    <source>
        <dbReference type="ARBA" id="ARBA00022927"/>
    </source>
</evidence>
<reference evidence="19" key="3">
    <citation type="submission" date="2025-09" db="UniProtKB">
        <authorList>
            <consortium name="Ensembl"/>
        </authorList>
    </citation>
    <scope>IDENTIFICATION</scope>
    <source>
        <strain evidence="19">broiler</strain>
    </source>
</reference>
<feature type="compositionally biased region" description="Basic and acidic residues" evidence="17">
    <location>
        <begin position="215"/>
        <end position="226"/>
    </location>
</feature>
<proteinExistence type="predicted"/>
<evidence type="ECO:0000256" key="14">
    <source>
        <dbReference type="ARBA" id="ARBA00063019"/>
    </source>
</evidence>
<dbReference type="OrthoDB" id="9871914at2759"/>
<evidence type="ECO:0000256" key="13">
    <source>
        <dbReference type="ARBA" id="ARBA00059783"/>
    </source>
</evidence>
<dbReference type="GO" id="GO:0045944">
    <property type="term" value="P:positive regulation of transcription by RNA polymerase II"/>
    <property type="evidence" value="ECO:0000318"/>
    <property type="project" value="GO_Central"/>
</dbReference>
<dbReference type="PANTHER" id="PTHR22739:SF20">
    <property type="entry name" value="ACTIN-BINDING RHO-ACTIVATING PROTEIN"/>
    <property type="match status" value="1"/>
</dbReference>
<dbReference type="GO" id="GO:0003779">
    <property type="term" value="F:actin binding"/>
    <property type="evidence" value="ECO:0007669"/>
    <property type="project" value="UniProtKB-KW"/>
</dbReference>
<dbReference type="FunCoup" id="A0A8V0YIY6">
    <property type="interactions" value="3"/>
</dbReference>
<evidence type="ECO:0000313" key="19">
    <source>
        <dbReference type="Ensembl" id="ENSGALP00010018523.1"/>
    </source>
</evidence>
<dbReference type="AlphaFoldDB" id="A0A8V0YIY6"/>
<keyword evidence="7" id="KW-0811">Translocation</keyword>
<reference evidence="19" key="1">
    <citation type="submission" date="2020-11" db="EMBL/GenBank/DDBJ databases">
        <title>Gallus gallus (Chicken) genome, bGalGal1, GRCg7b, maternal haplotype autosomes + Z &amp; W.</title>
        <authorList>
            <person name="Warren W."/>
            <person name="Formenti G."/>
            <person name="Fedrigo O."/>
            <person name="Haase B."/>
            <person name="Mountcastle J."/>
            <person name="Balacco J."/>
            <person name="Tracey A."/>
            <person name="Schneider V."/>
            <person name="Okimoto R."/>
            <person name="Cheng H."/>
            <person name="Hawken R."/>
            <person name="Howe K."/>
            <person name="Jarvis E.D."/>
        </authorList>
    </citation>
    <scope>NUCLEOTIDE SEQUENCE [LARGE SCALE GENOMIC DNA]</scope>
    <source>
        <strain evidence="19">Broiler</strain>
    </source>
</reference>
<sequence length="396" mass="45230">TAEWRQTATPVKRAVHKIRTASLVFSLARGWQQWASDRNLKQAQEPPGWVPSAGDVSAQPAQERHFEKWPVPSTKRDQRKDDEKPSANASVTTGDAENKSRESDEALNKVNIKSKEVLKTVVSKAYERASDVSLLSGRYENNDSSSETINFKEELNGIDKILNGKLSPTIRRKCSNRVSDLIKGYKEDKLGTREELLLKHHDDSMDAEDSGYGEAEDRLEPEDNGREVTPVKIKQPSLMSKRSEESSIKAHRKYSPVSSLKNRWQEWADQHIITQKLNPFSEEFDHELAMSTRLHKGDEGYGRPKEGTKTAERAKRAEAHIHREIRDLCFIIETMAKPRRDGKIQVTFGELFERYVRISDKVVGILMRARKHGLVDFEGEMLWQGRDDNVVITLLK</sequence>
<dbReference type="InterPro" id="IPR027817">
    <property type="entry name" value="Costars_dom"/>
</dbReference>
<keyword evidence="8" id="KW-0805">Transcription regulation</keyword>
<evidence type="ECO:0000313" key="20">
    <source>
        <dbReference type="Proteomes" id="UP000000539"/>
    </source>
</evidence>
<dbReference type="GO" id="GO:0006366">
    <property type="term" value="P:transcription by RNA polymerase II"/>
    <property type="evidence" value="ECO:0007669"/>
    <property type="project" value="Ensembl"/>
</dbReference>
<keyword evidence="11" id="KW-0009">Actin-binding</keyword>
<dbReference type="Proteomes" id="UP000000539">
    <property type="component" value="Chromosome 2"/>
</dbReference>
<comment type="subunit">
    <text evidence="14">Binds F-actin and ABLIM1, ABLIM2 and ABLIM3. Interaction with ABLIM2 and ABLIM3 enhances activity.</text>
</comment>
<feature type="region of interest" description="Disordered" evidence="17">
    <location>
        <begin position="200"/>
        <end position="229"/>
    </location>
</feature>
<keyword evidence="5" id="KW-0597">Phosphoprotein</keyword>
<feature type="compositionally biased region" description="Basic and acidic residues" evidence="17">
    <location>
        <begin position="96"/>
        <end position="107"/>
    </location>
</feature>
<evidence type="ECO:0000256" key="15">
    <source>
        <dbReference type="ARBA" id="ARBA00073502"/>
    </source>
</evidence>
<dbReference type="GeneTree" id="ENSGT00390000015984"/>
<evidence type="ECO:0000256" key="5">
    <source>
        <dbReference type="ARBA" id="ARBA00022553"/>
    </source>
</evidence>
<dbReference type="SMART" id="SM01283">
    <property type="entry name" value="Costars"/>
    <property type="match status" value="1"/>
</dbReference>
<evidence type="ECO:0000256" key="11">
    <source>
        <dbReference type="ARBA" id="ARBA00023203"/>
    </source>
</evidence>
<evidence type="ECO:0000259" key="18">
    <source>
        <dbReference type="SMART" id="SM01283"/>
    </source>
</evidence>
<dbReference type="InterPro" id="IPR038095">
    <property type="entry name" value="Costars_sf"/>
</dbReference>
<dbReference type="GO" id="GO:0035025">
    <property type="term" value="P:positive regulation of Rho protein signal transduction"/>
    <property type="evidence" value="ECO:0000318"/>
    <property type="project" value="GO_Central"/>
</dbReference>
<keyword evidence="10" id="KW-0804">Transcription</keyword>
<keyword evidence="12" id="KW-0206">Cytoskeleton</keyword>
<dbReference type="Pfam" id="PF14705">
    <property type="entry name" value="Costars"/>
    <property type="match status" value="1"/>
</dbReference>
<reference evidence="19" key="2">
    <citation type="submission" date="2025-08" db="UniProtKB">
        <authorList>
            <consortium name="Ensembl"/>
        </authorList>
    </citation>
    <scope>IDENTIFICATION</scope>
    <source>
        <strain evidence="19">broiler</strain>
    </source>
</reference>